<gene>
    <name evidence="2" type="ORF">GNF77_16255</name>
</gene>
<feature type="non-terminal residue" evidence="2">
    <location>
        <position position="159"/>
    </location>
</feature>
<feature type="transmembrane region" description="Helical" evidence="1">
    <location>
        <begin position="20"/>
        <end position="39"/>
    </location>
</feature>
<dbReference type="PANTHER" id="PTHR43424">
    <property type="entry name" value="LOCUS PUTATIVE PROTEIN 1-RELATED"/>
    <property type="match status" value="1"/>
</dbReference>
<dbReference type="Proteomes" id="UP001292368">
    <property type="component" value="Unassembled WGS sequence"/>
</dbReference>
<evidence type="ECO:0000313" key="3">
    <source>
        <dbReference type="Proteomes" id="UP001292368"/>
    </source>
</evidence>
<evidence type="ECO:0000313" key="2">
    <source>
        <dbReference type="EMBL" id="MDZ5010424.1"/>
    </source>
</evidence>
<protein>
    <submittedName>
        <fullName evidence="2">Oligosaccharide flippase family protein</fullName>
    </submittedName>
</protein>
<dbReference type="Pfam" id="PF13440">
    <property type="entry name" value="Polysacc_synt_3"/>
    <property type="match status" value="1"/>
</dbReference>
<evidence type="ECO:0000256" key="1">
    <source>
        <dbReference type="SAM" id="Phobius"/>
    </source>
</evidence>
<keyword evidence="1" id="KW-0472">Membrane</keyword>
<dbReference type="InterPro" id="IPR052556">
    <property type="entry name" value="PolySynth_Transporter"/>
</dbReference>
<reference evidence="2" key="1">
    <citation type="submission" date="2019-11" db="EMBL/GenBank/DDBJ databases">
        <title>Characterization of Clostridium perfringens isolates from swine manure treated agricultural soils.</title>
        <authorList>
            <person name="Wushke S.T."/>
        </authorList>
    </citation>
    <scope>NUCLEOTIDE SEQUENCE</scope>
    <source>
        <strain evidence="2">V2</strain>
    </source>
</reference>
<organism evidence="2 3">
    <name type="scientific">Clostridium perfringens</name>
    <dbReference type="NCBI Taxonomy" id="1502"/>
    <lineage>
        <taxon>Bacteria</taxon>
        <taxon>Bacillati</taxon>
        <taxon>Bacillota</taxon>
        <taxon>Clostridia</taxon>
        <taxon>Eubacteriales</taxon>
        <taxon>Clostridiaceae</taxon>
        <taxon>Clostridium</taxon>
    </lineage>
</organism>
<feature type="transmembrane region" description="Helical" evidence="1">
    <location>
        <begin position="138"/>
        <end position="155"/>
    </location>
</feature>
<feature type="transmembrane region" description="Helical" evidence="1">
    <location>
        <begin position="104"/>
        <end position="126"/>
    </location>
</feature>
<sequence>MYISRKVGYDFSNIEIKKHIKFLIVVVVMANINTLFTQLDRLMIGEFVDKASVTYYTMPQSISGTMNALMLSFTAVALPRLSNILQTKGKDSYENLLRSVSREFYYLLFPVAIGMLVLSKEIMLIYGGSELAPSINTMRIFSIYFVTLGIEYVLTNHIL</sequence>
<comment type="caution">
    <text evidence="2">The sequence shown here is derived from an EMBL/GenBank/DDBJ whole genome shotgun (WGS) entry which is preliminary data.</text>
</comment>
<proteinExistence type="predicted"/>
<feature type="transmembrane region" description="Helical" evidence="1">
    <location>
        <begin position="62"/>
        <end position="83"/>
    </location>
</feature>
<dbReference type="AlphaFoldDB" id="A0AAW9INY8"/>
<keyword evidence="1" id="KW-1133">Transmembrane helix</keyword>
<name>A0AAW9INY8_CLOPF</name>
<keyword evidence="1" id="KW-0812">Transmembrane</keyword>
<dbReference type="EMBL" id="WNVM01000365">
    <property type="protein sequence ID" value="MDZ5010424.1"/>
    <property type="molecule type" value="Genomic_DNA"/>
</dbReference>
<accession>A0AAW9INY8</accession>
<dbReference type="PANTHER" id="PTHR43424:SF1">
    <property type="entry name" value="LOCUS PUTATIVE PROTEIN 1-RELATED"/>
    <property type="match status" value="1"/>
</dbReference>